<feature type="domain" description="GST C-terminal" evidence="1">
    <location>
        <begin position="49"/>
        <end position="173"/>
    </location>
</feature>
<dbReference type="PANTHER" id="PTHR44490">
    <property type="entry name" value="EUKARYOTIC TRANSLATION ELONGATION FACTOR 1 EPSILON-1"/>
    <property type="match status" value="1"/>
</dbReference>
<dbReference type="InterPro" id="IPR042450">
    <property type="entry name" value="EEF1E1"/>
</dbReference>
<dbReference type="PROSITE" id="PS50405">
    <property type="entry name" value="GST_CTER"/>
    <property type="match status" value="1"/>
</dbReference>
<keyword evidence="3" id="KW-1185">Reference proteome</keyword>
<dbReference type="PANTHER" id="PTHR44490:SF1">
    <property type="entry name" value="EUKARYOTIC TRANSLATION ELONGATION FACTOR 1 EPSILON-1"/>
    <property type="match status" value="1"/>
</dbReference>
<dbReference type="GO" id="GO:0005634">
    <property type="term" value="C:nucleus"/>
    <property type="evidence" value="ECO:0007669"/>
    <property type="project" value="TreeGrafter"/>
</dbReference>
<dbReference type="InterPro" id="IPR053836">
    <property type="entry name" value="Arc1-like_N"/>
</dbReference>
<dbReference type="InterPro" id="IPR010987">
    <property type="entry name" value="Glutathione-S-Trfase_C-like"/>
</dbReference>
<protein>
    <recommendedName>
        <fullName evidence="1">GST C-terminal domain-containing protein</fullName>
    </recommendedName>
</protein>
<comment type="caution">
    <text evidence="2">The sequence shown here is derived from an EMBL/GenBank/DDBJ whole genome shotgun (WGS) entry which is preliminary data.</text>
</comment>
<dbReference type="GO" id="GO:0017101">
    <property type="term" value="C:aminoacyl-tRNA synthetase multienzyme complex"/>
    <property type="evidence" value="ECO:0007669"/>
    <property type="project" value="InterPro"/>
</dbReference>
<accession>A0AAN7PM13</accession>
<gene>
    <name evidence="2" type="ORF">RN001_000242</name>
</gene>
<dbReference type="InterPro" id="IPR053837">
    <property type="entry name" value="AIMP3/p18_C"/>
</dbReference>
<reference evidence="3" key="1">
    <citation type="submission" date="2023-01" db="EMBL/GenBank/DDBJ databases">
        <title>Key to firefly adult light organ development and bioluminescence: homeobox transcription factors regulate luciferase expression and transportation to peroxisome.</title>
        <authorList>
            <person name="Fu X."/>
        </authorList>
    </citation>
    <scope>NUCLEOTIDE SEQUENCE [LARGE SCALE GENOMIC DNA]</scope>
</reference>
<name>A0AAN7PM13_9COLE</name>
<sequence length="173" mass="19977">MNVNIIKCLMQVASYLKVQPGKIQIGSNLIPVRTINDSTTKGFVSIIFEMLKEAKCNFTNPLDIAEVRQWLEYCIVYTARADGSQNIENMLKELNNLLSTKTYLVSYKMTVADIVLYYMLHNVMGNLSYLDKEKYLHVSRWFDNLQQNSLVRQKNTIVDFKTNYLIVAAPVKH</sequence>
<dbReference type="Proteomes" id="UP001353858">
    <property type="component" value="Unassembled WGS sequence"/>
</dbReference>
<dbReference type="Pfam" id="PF21972">
    <property type="entry name" value="Arc1p_N_like"/>
    <property type="match status" value="1"/>
</dbReference>
<evidence type="ECO:0000259" key="1">
    <source>
        <dbReference type="PROSITE" id="PS50405"/>
    </source>
</evidence>
<dbReference type="InterPro" id="IPR036282">
    <property type="entry name" value="Glutathione-S-Trfase_C_sf"/>
</dbReference>
<proteinExistence type="predicted"/>
<dbReference type="AlphaFoldDB" id="A0AAN7PM13"/>
<organism evidence="2 3">
    <name type="scientific">Aquatica leii</name>
    <dbReference type="NCBI Taxonomy" id="1421715"/>
    <lineage>
        <taxon>Eukaryota</taxon>
        <taxon>Metazoa</taxon>
        <taxon>Ecdysozoa</taxon>
        <taxon>Arthropoda</taxon>
        <taxon>Hexapoda</taxon>
        <taxon>Insecta</taxon>
        <taxon>Pterygota</taxon>
        <taxon>Neoptera</taxon>
        <taxon>Endopterygota</taxon>
        <taxon>Coleoptera</taxon>
        <taxon>Polyphaga</taxon>
        <taxon>Elateriformia</taxon>
        <taxon>Elateroidea</taxon>
        <taxon>Lampyridae</taxon>
        <taxon>Luciolinae</taxon>
        <taxon>Aquatica</taxon>
    </lineage>
</organism>
<dbReference type="CDD" id="cd10305">
    <property type="entry name" value="GST_C_AIMP3"/>
    <property type="match status" value="1"/>
</dbReference>
<evidence type="ECO:0000313" key="2">
    <source>
        <dbReference type="EMBL" id="KAK4883971.1"/>
    </source>
</evidence>
<evidence type="ECO:0000313" key="3">
    <source>
        <dbReference type="Proteomes" id="UP001353858"/>
    </source>
</evidence>
<dbReference type="GO" id="GO:0043517">
    <property type="term" value="P:positive regulation of DNA damage response, signal transduction by p53 class mediator"/>
    <property type="evidence" value="ECO:0007669"/>
    <property type="project" value="InterPro"/>
</dbReference>
<dbReference type="Gene3D" id="1.20.1050.10">
    <property type="match status" value="1"/>
</dbReference>
<dbReference type="EMBL" id="JARPUR010000001">
    <property type="protein sequence ID" value="KAK4883971.1"/>
    <property type="molecule type" value="Genomic_DNA"/>
</dbReference>
<dbReference type="GO" id="GO:0005737">
    <property type="term" value="C:cytoplasm"/>
    <property type="evidence" value="ECO:0007669"/>
    <property type="project" value="TreeGrafter"/>
</dbReference>
<dbReference type="SUPFAM" id="SSF47616">
    <property type="entry name" value="GST C-terminal domain-like"/>
    <property type="match status" value="1"/>
</dbReference>